<feature type="region of interest" description="Disordered" evidence="2">
    <location>
        <begin position="206"/>
        <end position="248"/>
    </location>
</feature>
<accession>A0ABQ7H8R8</accession>
<keyword evidence="4" id="KW-1185">Reference proteome</keyword>
<dbReference type="Proteomes" id="UP000815325">
    <property type="component" value="Unassembled WGS sequence"/>
</dbReference>
<dbReference type="EMBL" id="MU069446">
    <property type="protein sequence ID" value="KAF5843252.1"/>
    <property type="molecule type" value="Genomic_DNA"/>
</dbReference>
<name>A0ABQ7H8R8_DUNSA</name>
<feature type="compositionally biased region" description="Low complexity" evidence="2">
    <location>
        <begin position="210"/>
        <end position="228"/>
    </location>
</feature>
<dbReference type="PROSITE" id="PS50176">
    <property type="entry name" value="ARM_REPEAT"/>
    <property type="match status" value="1"/>
</dbReference>
<feature type="non-terminal residue" evidence="3">
    <location>
        <position position="1"/>
    </location>
</feature>
<evidence type="ECO:0000313" key="3">
    <source>
        <dbReference type="EMBL" id="KAF5843252.1"/>
    </source>
</evidence>
<protein>
    <submittedName>
        <fullName evidence="3">Uncharacterized protein</fullName>
    </submittedName>
</protein>
<organism evidence="3 4">
    <name type="scientific">Dunaliella salina</name>
    <name type="common">Green alga</name>
    <name type="synonym">Protococcus salinus</name>
    <dbReference type="NCBI Taxonomy" id="3046"/>
    <lineage>
        <taxon>Eukaryota</taxon>
        <taxon>Viridiplantae</taxon>
        <taxon>Chlorophyta</taxon>
        <taxon>core chlorophytes</taxon>
        <taxon>Chlorophyceae</taxon>
        <taxon>CS clade</taxon>
        <taxon>Chlamydomonadales</taxon>
        <taxon>Dunaliellaceae</taxon>
        <taxon>Dunaliella</taxon>
    </lineage>
</organism>
<comment type="caution">
    <text evidence="3">The sequence shown here is derived from an EMBL/GenBank/DDBJ whole genome shotgun (WGS) entry which is preliminary data.</text>
</comment>
<dbReference type="InterPro" id="IPR011989">
    <property type="entry name" value="ARM-like"/>
</dbReference>
<gene>
    <name evidence="3" type="ORF">DUNSADRAFT_928</name>
</gene>
<evidence type="ECO:0000256" key="2">
    <source>
        <dbReference type="SAM" id="MobiDB-lite"/>
    </source>
</evidence>
<feature type="repeat" description="ARM" evidence="1">
    <location>
        <begin position="264"/>
        <end position="306"/>
    </location>
</feature>
<proteinExistence type="predicted"/>
<dbReference type="Gene3D" id="1.25.10.10">
    <property type="entry name" value="Leucine-rich Repeat Variant"/>
    <property type="match status" value="2"/>
</dbReference>
<feature type="region of interest" description="Disordered" evidence="2">
    <location>
        <begin position="17"/>
        <end position="46"/>
    </location>
</feature>
<reference evidence="3" key="1">
    <citation type="submission" date="2017-08" db="EMBL/GenBank/DDBJ databases">
        <authorList>
            <person name="Polle J.E."/>
            <person name="Barry K."/>
            <person name="Cushman J."/>
            <person name="Schmutz J."/>
            <person name="Tran D."/>
            <person name="Hathwaick L.T."/>
            <person name="Yim W.C."/>
            <person name="Jenkins J."/>
            <person name="Mckie-Krisberg Z.M."/>
            <person name="Prochnik S."/>
            <person name="Lindquist E."/>
            <person name="Dockter R.B."/>
            <person name="Adam C."/>
            <person name="Molina H."/>
            <person name="Bunkerborg J."/>
            <person name="Jin E."/>
            <person name="Buchheim M."/>
            <person name="Magnuson J."/>
        </authorList>
    </citation>
    <scope>NUCLEOTIDE SEQUENCE</scope>
    <source>
        <strain evidence="3">CCAP 19/18</strain>
    </source>
</reference>
<dbReference type="InterPro" id="IPR016024">
    <property type="entry name" value="ARM-type_fold"/>
</dbReference>
<dbReference type="SUPFAM" id="SSF48371">
    <property type="entry name" value="ARM repeat"/>
    <property type="match status" value="1"/>
</dbReference>
<evidence type="ECO:0000256" key="1">
    <source>
        <dbReference type="PROSITE-ProRule" id="PRU00259"/>
    </source>
</evidence>
<sequence length="338" mass="34907">MVLNNTQAADMAARGGYSAAAQNGGGPGKASSSSSSSKAQPPTAAGCGACHRDVLPRVMGVASEGIARAAAAAAAGHLAKRDAQAREDLGQCGLRMLLEVTQSIAPGSPYFSEACAGVAAMVCLHEHSRSEAVGAVRHMLLEPKSVGFNAAAAAARICKAMSHSPQGRSLLFKEDMLDVLIQALTISESPDTQCFAADALTHATSSGPITHMSPPSASSSAGGTTAHMPQSHQHPVRGSTPVGQANSADAHMVPKPRLVIIHKGAVVPLLQMLRSPQERVIYEAAFALESLACIEEGAMAVKRADGARQLNDVVKRAKKGELSDRTQKAAYAAYVKVM</sequence>
<dbReference type="InterPro" id="IPR000225">
    <property type="entry name" value="Armadillo"/>
</dbReference>
<evidence type="ECO:0000313" key="4">
    <source>
        <dbReference type="Proteomes" id="UP000815325"/>
    </source>
</evidence>